<organism evidence="2 3">
    <name type="scientific">Acanthopleuribacter pedis</name>
    <dbReference type="NCBI Taxonomy" id="442870"/>
    <lineage>
        <taxon>Bacteria</taxon>
        <taxon>Pseudomonadati</taxon>
        <taxon>Acidobacteriota</taxon>
        <taxon>Holophagae</taxon>
        <taxon>Acanthopleuribacterales</taxon>
        <taxon>Acanthopleuribacteraceae</taxon>
        <taxon>Acanthopleuribacter</taxon>
    </lineage>
</organism>
<feature type="region of interest" description="Disordered" evidence="1">
    <location>
        <begin position="1"/>
        <end position="68"/>
    </location>
</feature>
<gene>
    <name evidence="2" type="ORF">J3U88_32055</name>
</gene>
<sequence>MDITLSQALNQPVQTLPPTHNSANQGAESAPSALFADTDSVEISAAAQSQIEDDSVGQPPPSDPGGRP</sequence>
<dbReference type="RefSeq" id="WP_207863113.1">
    <property type="nucleotide sequence ID" value="NZ_JAFREP010000051.1"/>
</dbReference>
<proteinExistence type="predicted"/>
<dbReference type="AlphaFoldDB" id="A0A8J7QEI0"/>
<dbReference type="EMBL" id="JAFREP010000051">
    <property type="protein sequence ID" value="MBO1323142.1"/>
    <property type="molecule type" value="Genomic_DNA"/>
</dbReference>
<feature type="compositionally biased region" description="Pro residues" evidence="1">
    <location>
        <begin position="58"/>
        <end position="68"/>
    </location>
</feature>
<protein>
    <submittedName>
        <fullName evidence="2">Uncharacterized protein</fullName>
    </submittedName>
</protein>
<accession>A0A8J7QEI0</accession>
<evidence type="ECO:0000313" key="3">
    <source>
        <dbReference type="Proteomes" id="UP000664417"/>
    </source>
</evidence>
<feature type="compositionally biased region" description="Polar residues" evidence="1">
    <location>
        <begin position="1"/>
        <end position="27"/>
    </location>
</feature>
<dbReference type="Proteomes" id="UP000664417">
    <property type="component" value="Unassembled WGS sequence"/>
</dbReference>
<reference evidence="2" key="1">
    <citation type="submission" date="2021-03" db="EMBL/GenBank/DDBJ databases">
        <authorList>
            <person name="Wang G."/>
        </authorList>
    </citation>
    <scope>NUCLEOTIDE SEQUENCE</scope>
    <source>
        <strain evidence="2">KCTC 12899</strain>
    </source>
</reference>
<name>A0A8J7QEI0_9BACT</name>
<evidence type="ECO:0000256" key="1">
    <source>
        <dbReference type="SAM" id="MobiDB-lite"/>
    </source>
</evidence>
<comment type="caution">
    <text evidence="2">The sequence shown here is derived from an EMBL/GenBank/DDBJ whole genome shotgun (WGS) entry which is preliminary data.</text>
</comment>
<keyword evidence="3" id="KW-1185">Reference proteome</keyword>
<evidence type="ECO:0000313" key="2">
    <source>
        <dbReference type="EMBL" id="MBO1323142.1"/>
    </source>
</evidence>